<dbReference type="SMART" id="SM00707">
    <property type="entry name" value="RPEL"/>
    <property type="match status" value="1"/>
</dbReference>
<dbReference type="GO" id="GO:0045944">
    <property type="term" value="P:positive regulation of transcription by RNA polymerase II"/>
    <property type="evidence" value="ECO:0007669"/>
    <property type="project" value="TreeGrafter"/>
</dbReference>
<feature type="coiled-coil region" evidence="8">
    <location>
        <begin position="412"/>
        <end position="439"/>
    </location>
</feature>
<accession>A0A8C2G1G3</accession>
<feature type="region of interest" description="Disordered" evidence="9">
    <location>
        <begin position="538"/>
        <end position="557"/>
    </location>
</feature>
<feature type="region of interest" description="Disordered" evidence="9">
    <location>
        <begin position="223"/>
        <end position="292"/>
    </location>
</feature>
<reference evidence="11" key="1">
    <citation type="submission" date="2025-08" db="UniProtKB">
        <authorList>
            <consortium name="Ensembl"/>
        </authorList>
    </citation>
    <scope>IDENTIFICATION</scope>
</reference>
<feature type="repeat" description="RPEL" evidence="7">
    <location>
        <begin position="48"/>
        <end position="73"/>
    </location>
</feature>
<feature type="compositionally biased region" description="Low complexity" evidence="9">
    <location>
        <begin position="254"/>
        <end position="281"/>
    </location>
</feature>
<keyword evidence="4 8" id="KW-0175">Coiled coil</keyword>
<evidence type="ECO:0000256" key="7">
    <source>
        <dbReference type="PROSITE-ProRule" id="PRU00401"/>
    </source>
</evidence>
<protein>
    <recommendedName>
        <fullName evidence="10">SAP domain-containing protein</fullName>
    </recommendedName>
</protein>
<dbReference type="GO" id="GO:0051145">
    <property type="term" value="P:smooth muscle cell differentiation"/>
    <property type="evidence" value="ECO:0007669"/>
    <property type="project" value="TreeGrafter"/>
</dbReference>
<dbReference type="PANTHER" id="PTHR22793">
    <property type="entry name" value="MYOCARDIN-RELATED TRANSCRIPTION FACTOR-RELATED"/>
    <property type="match status" value="1"/>
</dbReference>
<dbReference type="PROSITE" id="PS51073">
    <property type="entry name" value="RPEL"/>
    <property type="match status" value="1"/>
</dbReference>
<evidence type="ECO:0000256" key="6">
    <source>
        <dbReference type="ARBA" id="ARBA00023242"/>
    </source>
</evidence>
<name>A0A8C2G1G3_CYPCA</name>
<dbReference type="Gene3D" id="6.10.140.2040">
    <property type="match status" value="1"/>
</dbReference>
<dbReference type="Proteomes" id="UP000694701">
    <property type="component" value="Unplaced"/>
</dbReference>
<dbReference type="FunFam" id="1.10.720.30:FF:000002">
    <property type="entry name" value="Myocardin related transcription factor A"/>
    <property type="match status" value="1"/>
</dbReference>
<feature type="region of interest" description="Disordered" evidence="9">
    <location>
        <begin position="80"/>
        <end position="178"/>
    </location>
</feature>
<feature type="compositionally biased region" description="Low complexity" evidence="9">
    <location>
        <begin position="223"/>
        <end position="244"/>
    </location>
</feature>
<dbReference type="SMART" id="SM00513">
    <property type="entry name" value="SAP"/>
    <property type="match status" value="1"/>
</dbReference>
<evidence type="ECO:0000256" key="4">
    <source>
        <dbReference type="ARBA" id="ARBA00023054"/>
    </source>
</evidence>
<keyword evidence="6" id="KW-0539">Nucleus</keyword>
<feature type="region of interest" description="Disordered" evidence="9">
    <location>
        <begin position="502"/>
        <end position="532"/>
    </location>
</feature>
<evidence type="ECO:0000256" key="9">
    <source>
        <dbReference type="SAM" id="MobiDB-lite"/>
    </source>
</evidence>
<keyword evidence="5" id="KW-0804">Transcription</keyword>
<feature type="compositionally biased region" description="Basic residues" evidence="9">
    <location>
        <begin position="164"/>
        <end position="178"/>
    </location>
</feature>
<evidence type="ECO:0000313" key="11">
    <source>
        <dbReference type="Ensembl" id="ENSCCRP00020063786.1"/>
    </source>
</evidence>
<dbReference type="PANTHER" id="PTHR22793:SF11">
    <property type="entry name" value="MYOCARDIN"/>
    <property type="match status" value="1"/>
</dbReference>
<dbReference type="Pfam" id="PF02755">
    <property type="entry name" value="RPEL"/>
    <property type="match status" value="1"/>
</dbReference>
<dbReference type="InterPro" id="IPR036361">
    <property type="entry name" value="SAP_dom_sf"/>
</dbReference>
<proteinExistence type="predicted"/>
<evidence type="ECO:0000256" key="3">
    <source>
        <dbReference type="ARBA" id="ARBA00023015"/>
    </source>
</evidence>
<dbReference type="Ensembl" id="ENSCCRT00020070232.1">
    <property type="protein sequence ID" value="ENSCCRP00020063786.1"/>
    <property type="gene ID" value="ENSCCRG00020030095.1"/>
</dbReference>
<dbReference type="Gene3D" id="1.10.720.30">
    <property type="entry name" value="SAP domain"/>
    <property type="match status" value="1"/>
</dbReference>
<evidence type="ECO:0000256" key="5">
    <source>
        <dbReference type="ARBA" id="ARBA00023163"/>
    </source>
</evidence>
<comment type="subcellular location">
    <subcellularLocation>
        <location evidence="1">Nucleus</location>
    </subcellularLocation>
</comment>
<evidence type="ECO:0000256" key="8">
    <source>
        <dbReference type="SAM" id="Coils"/>
    </source>
</evidence>
<dbReference type="AlphaFoldDB" id="A0A8C2G1G3"/>
<keyword evidence="2" id="KW-0677">Repeat</keyword>
<dbReference type="InterPro" id="IPR003034">
    <property type="entry name" value="SAP_dom"/>
</dbReference>
<dbReference type="GO" id="GO:0003713">
    <property type="term" value="F:transcription coactivator activity"/>
    <property type="evidence" value="ECO:0007669"/>
    <property type="project" value="TreeGrafter"/>
</dbReference>
<evidence type="ECO:0000256" key="1">
    <source>
        <dbReference type="ARBA" id="ARBA00004123"/>
    </source>
</evidence>
<dbReference type="SUPFAM" id="SSF68906">
    <property type="entry name" value="SAP domain"/>
    <property type="match status" value="1"/>
</dbReference>
<dbReference type="PROSITE" id="PS50800">
    <property type="entry name" value="SAP"/>
    <property type="match status" value="1"/>
</dbReference>
<feature type="compositionally biased region" description="Polar residues" evidence="9">
    <location>
        <begin position="502"/>
        <end position="512"/>
    </location>
</feature>
<dbReference type="GO" id="GO:0055007">
    <property type="term" value="P:cardiac muscle cell differentiation"/>
    <property type="evidence" value="ECO:0007669"/>
    <property type="project" value="TreeGrafter"/>
</dbReference>
<feature type="compositionally biased region" description="Polar residues" evidence="9">
    <location>
        <begin position="122"/>
        <end position="147"/>
    </location>
</feature>
<feature type="compositionally biased region" description="Low complexity" evidence="9">
    <location>
        <begin position="547"/>
        <end position="557"/>
    </location>
</feature>
<keyword evidence="3" id="KW-0805">Transcription regulation</keyword>
<evidence type="ECO:0000256" key="2">
    <source>
        <dbReference type="ARBA" id="ARBA00022737"/>
    </source>
</evidence>
<dbReference type="InterPro" id="IPR043451">
    <property type="entry name" value="Myocardin-like"/>
</dbReference>
<feature type="domain" description="SAP" evidence="10">
    <location>
        <begin position="291"/>
        <end position="325"/>
    </location>
</feature>
<feature type="region of interest" description="Disordered" evidence="9">
    <location>
        <begin position="380"/>
        <end position="405"/>
    </location>
</feature>
<sequence length="684" mass="75542">MICVRLIDSLFTDKRSHLLRFSFVFPALKSPAAFHEQRKSLERSKTGDYLKHKIRSRPEKSELVNMHILQVNHGKLAQQEDSYAFEEDSSSESLSPDQPHSEESQCSAEELSEKKSSGSSSPTLTNTDHGGSTQNQEENMTNSQETPTIPVPAIVKQSKMSEKNRHKKPKDIKPKVKKLKYHQYIPPDQKAEKCPAPQMDSAYARLLQQQQLFLQLQILSQQKQHPRPQQQQQQQSFSYQTLSQNTTHKPSGEQQSACVSSVQSSSSSSSPVKSSNPSISPVRPGPLPTDLDDLKVSELRQQLRMRGLPVSGTKTALIERLRPFRDSSCSSPAASTDVFPVTPAGSLSSFHSPGAGFYPFCSSGSTPPISPASSELSVSSFSDVTMSSPPGQLSADEGQSALGPDTEKDKMLVEKQKVIEELTWKLHQEQRQVEELRMQLHKRKHTQDCPAPPQSQYMMQMQQFYGVSIKQEQVVSSCPLAAKQMKGGCMSHCELQSSGSLSAFLSPQSSPEDSPVTKPSSSPSSPGQPFLLRDSHTQLQNTSRAPRSTQQMSRSQQMDELLDVLIESGVSPKFPRHYSHVSPSTLSYDHGNAPLEALMSRTQGDAVEDGFTKISAVTAEGHGLGMTFAESPWETMEWLDLTPPTSHTFHSSLPPSGPSIFSAELLDVTDISLNSAMDLQLEHW</sequence>
<dbReference type="GO" id="GO:0005634">
    <property type="term" value="C:nucleus"/>
    <property type="evidence" value="ECO:0007669"/>
    <property type="project" value="UniProtKB-SubCell"/>
</dbReference>
<evidence type="ECO:0000259" key="10">
    <source>
        <dbReference type="PROSITE" id="PS50800"/>
    </source>
</evidence>
<dbReference type="InterPro" id="IPR004018">
    <property type="entry name" value="RPEL_repeat"/>
</dbReference>
<dbReference type="Pfam" id="PF02037">
    <property type="entry name" value="SAP"/>
    <property type="match status" value="1"/>
</dbReference>
<organism evidence="11 12">
    <name type="scientific">Cyprinus carpio</name>
    <name type="common">Common carp</name>
    <dbReference type="NCBI Taxonomy" id="7962"/>
    <lineage>
        <taxon>Eukaryota</taxon>
        <taxon>Metazoa</taxon>
        <taxon>Chordata</taxon>
        <taxon>Craniata</taxon>
        <taxon>Vertebrata</taxon>
        <taxon>Euteleostomi</taxon>
        <taxon>Actinopterygii</taxon>
        <taxon>Neopterygii</taxon>
        <taxon>Teleostei</taxon>
        <taxon>Ostariophysi</taxon>
        <taxon>Cypriniformes</taxon>
        <taxon>Cyprinidae</taxon>
        <taxon>Cyprininae</taxon>
        <taxon>Cyprinus</taxon>
    </lineage>
</organism>
<evidence type="ECO:0000313" key="12">
    <source>
        <dbReference type="Proteomes" id="UP000694701"/>
    </source>
</evidence>